<dbReference type="Pfam" id="PF04468">
    <property type="entry name" value="PSP1"/>
    <property type="match status" value="1"/>
</dbReference>
<keyword evidence="4" id="KW-1185">Reference proteome</keyword>
<protein>
    <submittedName>
        <fullName evidence="3">Regulatory iron-sulfur-containing complex subunit RicT</fullName>
    </submittedName>
</protein>
<feature type="compositionally biased region" description="Basic and acidic residues" evidence="1">
    <location>
        <begin position="401"/>
        <end position="444"/>
    </location>
</feature>
<accession>A0ABV1G761</accession>
<feature type="region of interest" description="Disordered" evidence="1">
    <location>
        <begin position="365"/>
        <end position="503"/>
    </location>
</feature>
<feature type="domain" description="PSP1 C-terminal" evidence="2">
    <location>
        <begin position="106"/>
        <end position="191"/>
    </location>
</feature>
<feature type="compositionally biased region" description="Basic residues" evidence="1">
    <location>
        <begin position="445"/>
        <end position="454"/>
    </location>
</feature>
<sequence length="503" mass="56143">MEEPKFEPVPEETAEAPAEPAALPAADEALIPEMPEEPAAPAEDPMVEVCDVQFRSGSKVYFFAPGELKIATGDEVILETARGPEFGQCVRGNHMVHPREVTPPLRPILRLATQQDKRVHAENCRREKRAMDVCQQKIADLGLEMQLVSAEYAFDGSKVLFFFTADGRVDFRELVKSLASVLRTRIELRQIGVRDKAKMVGGLGICGRPFCCRQFLDDFQPVSIKMAKTQNLSLNPTKISGTCGRLMCCLNYEQETYEELLKTSPKNESFVDTPDGRGTVTEVNLLKQCVRVRLEQQPDTIVCHHNCDICVLRNGKARKTDPPIPDDLAPISGNPQKCRKKEAPELKTYLEPVVMRQNAAVLEEARTNEADIQNEQQRGKRRRRGGRGRRHEGEGEVPQEQETRRPAEAKKPAEPKKPAESKKPAEARKLAEARPEQAEGEPKKQRPRRQRPPRAPKPEGEKPPRAEAAPVDAPHGGEKPKPRRRSRGHRKPGGPKPEGGGEV</sequence>
<proteinExistence type="predicted"/>
<feature type="region of interest" description="Disordered" evidence="1">
    <location>
        <begin position="1"/>
        <end position="28"/>
    </location>
</feature>
<evidence type="ECO:0000313" key="4">
    <source>
        <dbReference type="Proteomes" id="UP001491552"/>
    </source>
</evidence>
<organism evidence="3 4">
    <name type="scientific">Faecousia intestinalis</name>
    <dbReference type="NCBI Taxonomy" id="3133167"/>
    <lineage>
        <taxon>Bacteria</taxon>
        <taxon>Bacillati</taxon>
        <taxon>Bacillota</taxon>
        <taxon>Clostridia</taxon>
        <taxon>Eubacteriales</taxon>
        <taxon>Oscillospiraceae</taxon>
        <taxon>Faecousia</taxon>
    </lineage>
</organism>
<evidence type="ECO:0000259" key="2">
    <source>
        <dbReference type="PROSITE" id="PS51411"/>
    </source>
</evidence>
<name>A0ABV1G761_9FIRM</name>
<dbReference type="Proteomes" id="UP001491552">
    <property type="component" value="Unassembled WGS sequence"/>
</dbReference>
<dbReference type="EMBL" id="JBBMFF010000222">
    <property type="protein sequence ID" value="MEQ2511251.1"/>
    <property type="molecule type" value="Genomic_DNA"/>
</dbReference>
<reference evidence="3 4" key="1">
    <citation type="submission" date="2024-03" db="EMBL/GenBank/DDBJ databases">
        <title>Human intestinal bacterial collection.</title>
        <authorList>
            <person name="Pauvert C."/>
            <person name="Hitch T.C.A."/>
            <person name="Clavel T."/>
        </authorList>
    </citation>
    <scope>NUCLEOTIDE SEQUENCE [LARGE SCALE GENOMIC DNA]</scope>
    <source>
        <strain evidence="3 4">CLA-AA-H192</strain>
    </source>
</reference>
<dbReference type="InterPro" id="IPR047767">
    <property type="entry name" value="PSP1-like"/>
</dbReference>
<feature type="region of interest" description="Disordered" evidence="1">
    <location>
        <begin position="318"/>
        <end position="339"/>
    </location>
</feature>
<feature type="compositionally biased region" description="Basic residues" evidence="1">
    <location>
        <begin position="481"/>
        <end position="493"/>
    </location>
</feature>
<feature type="compositionally biased region" description="Low complexity" evidence="1">
    <location>
        <begin position="15"/>
        <end position="28"/>
    </location>
</feature>
<evidence type="ECO:0000256" key="1">
    <source>
        <dbReference type="SAM" id="MobiDB-lite"/>
    </source>
</evidence>
<feature type="compositionally biased region" description="Basic residues" evidence="1">
    <location>
        <begin position="379"/>
        <end position="390"/>
    </location>
</feature>
<dbReference type="PROSITE" id="PS51411">
    <property type="entry name" value="PSP1_C"/>
    <property type="match status" value="1"/>
</dbReference>
<dbReference type="NCBIfam" id="NF041131">
    <property type="entry name" value="RicT_YaaT_fam"/>
    <property type="match status" value="1"/>
</dbReference>
<gene>
    <name evidence="3" type="primary">ricT</name>
    <name evidence="3" type="ORF">WMO66_08335</name>
</gene>
<evidence type="ECO:0000313" key="3">
    <source>
        <dbReference type="EMBL" id="MEQ2511251.1"/>
    </source>
</evidence>
<dbReference type="InterPro" id="IPR007557">
    <property type="entry name" value="PSP1_C"/>
</dbReference>
<feature type="compositionally biased region" description="Basic and acidic residues" evidence="1">
    <location>
        <begin position="456"/>
        <end position="465"/>
    </location>
</feature>
<comment type="caution">
    <text evidence="3">The sequence shown here is derived from an EMBL/GenBank/DDBJ whole genome shotgun (WGS) entry which is preliminary data.</text>
</comment>
<dbReference type="PANTHER" id="PTHR43830:SF3">
    <property type="entry name" value="PROTEIN PSP1"/>
    <property type="match status" value="1"/>
</dbReference>
<dbReference type="PANTHER" id="PTHR43830">
    <property type="entry name" value="PROTEIN PSP1"/>
    <property type="match status" value="1"/>
</dbReference>